<reference evidence="1 2" key="1">
    <citation type="journal article" date="2023" name="Arcadia Sci">
        <title>De novo assembly of a long-read Amblyomma americanum tick genome.</title>
        <authorList>
            <person name="Chou S."/>
            <person name="Poskanzer K.E."/>
            <person name="Rollins M."/>
            <person name="Thuy-Boun P.S."/>
        </authorList>
    </citation>
    <scope>NUCLEOTIDE SEQUENCE [LARGE SCALE GENOMIC DNA]</scope>
    <source>
        <strain evidence="1">F_SG_1</strain>
        <tissue evidence="1">Salivary glands</tissue>
    </source>
</reference>
<proteinExistence type="predicted"/>
<comment type="caution">
    <text evidence="1">The sequence shown here is derived from an EMBL/GenBank/DDBJ whole genome shotgun (WGS) entry which is preliminary data.</text>
</comment>
<keyword evidence="2" id="KW-1185">Reference proteome</keyword>
<name>A0AAQ4EEX9_AMBAM</name>
<dbReference type="AlphaFoldDB" id="A0AAQ4EEX9"/>
<protein>
    <submittedName>
        <fullName evidence="1">Uncharacterized protein</fullName>
    </submittedName>
</protein>
<sequence>MSDITGHLTVAKTYRASSAVPPTEEETATAKKAAQKAACEIASSSALPPPSGVGNLDGDHDLVKKPGLSMIFGRTDAAFEVVTCTVNMDAFSTIGDAFYDVVSRHAPHTINMDLAELVLCIQRLAYQRACSLGSASNNGDINKCALTRIPSPLLVPQAILEALEVLGNDSGMATGHYYVIQPEDLSSADYRKWDSTSLAKWQVFIKRLGALVRLMDFYANRHLDSSLVHQVVATSLGSILYVFSFCPCQDVIREALWVGAAGNFITPVRDVENCGLEPIIVGSPRQVLIRHLNGMWMTPPE</sequence>
<gene>
    <name evidence="1" type="ORF">V5799_012110</name>
</gene>
<accession>A0AAQ4EEX9</accession>
<evidence type="ECO:0000313" key="1">
    <source>
        <dbReference type="EMBL" id="KAK8773355.1"/>
    </source>
</evidence>
<dbReference type="Proteomes" id="UP001321473">
    <property type="component" value="Unassembled WGS sequence"/>
</dbReference>
<evidence type="ECO:0000313" key="2">
    <source>
        <dbReference type="Proteomes" id="UP001321473"/>
    </source>
</evidence>
<organism evidence="1 2">
    <name type="scientific">Amblyomma americanum</name>
    <name type="common">Lone star tick</name>
    <dbReference type="NCBI Taxonomy" id="6943"/>
    <lineage>
        <taxon>Eukaryota</taxon>
        <taxon>Metazoa</taxon>
        <taxon>Ecdysozoa</taxon>
        <taxon>Arthropoda</taxon>
        <taxon>Chelicerata</taxon>
        <taxon>Arachnida</taxon>
        <taxon>Acari</taxon>
        <taxon>Parasitiformes</taxon>
        <taxon>Ixodida</taxon>
        <taxon>Ixodoidea</taxon>
        <taxon>Ixodidae</taxon>
        <taxon>Amblyomminae</taxon>
        <taxon>Amblyomma</taxon>
    </lineage>
</organism>
<dbReference type="EMBL" id="JARKHS020017017">
    <property type="protein sequence ID" value="KAK8773355.1"/>
    <property type="molecule type" value="Genomic_DNA"/>
</dbReference>